<reference evidence="2 3" key="1">
    <citation type="submission" date="2020-10" db="EMBL/GenBank/DDBJ databases">
        <title>Mucilaginibacter mali sp. nov., isolated from rhizosphere soil of apple orchard.</title>
        <authorList>
            <person name="Lee J.-S."/>
            <person name="Kim H.S."/>
            <person name="Kim J.-S."/>
        </authorList>
    </citation>
    <scope>NUCLEOTIDE SEQUENCE [LARGE SCALE GENOMIC DNA]</scope>
    <source>
        <strain evidence="2 3">KCTC 23157</strain>
    </source>
</reference>
<comment type="caution">
    <text evidence="2">The sequence shown here is derived from an EMBL/GenBank/DDBJ whole genome shotgun (WGS) entry which is preliminary data.</text>
</comment>
<dbReference type="Pfam" id="PF07676">
    <property type="entry name" value="PD40"/>
    <property type="match status" value="3"/>
</dbReference>
<evidence type="ECO:0000313" key="2">
    <source>
        <dbReference type="EMBL" id="MBE9665323.1"/>
    </source>
</evidence>
<sequence>MKIYLSVLVLISVNLVNAQTRKSIQPQIFQEGIISKGDYESHGAFSPSCDTLYFIKTSNDLKVSAICVSYFRNHKWTEPEVAYFSGKYMDADPFVTNDGQAIYFMSNRPVKGNGSPKNDTDIWKVVLTANGWSQPIHLDAPVNSDADEYYPTLADNGTIYFGSPRKGGKGGSDIYRCRLVNGKYQKAENLGAAINGPGNEYECYIAPDESFLIYNSTPKDLSGLDFYMSYNRNGIWTKAKRLPEPLNSDGIEWAPKVTPDKRIFYFGSTRSKWIAPPSRPENIKQFNKHLQSAGNGLGDIYTVDFNTISNRN</sequence>
<keyword evidence="1" id="KW-0732">Signal</keyword>
<protein>
    <submittedName>
        <fullName evidence="2">PD40 domain-containing protein</fullName>
    </submittedName>
</protein>
<dbReference type="RefSeq" id="WP_194104723.1">
    <property type="nucleotide sequence ID" value="NZ_JADFFM010000001.1"/>
</dbReference>
<evidence type="ECO:0000256" key="1">
    <source>
        <dbReference type="SAM" id="SignalP"/>
    </source>
</evidence>
<organism evidence="2 3">
    <name type="scientific">Mucilaginibacter boryungensis</name>
    <dbReference type="NCBI Taxonomy" id="768480"/>
    <lineage>
        <taxon>Bacteria</taxon>
        <taxon>Pseudomonadati</taxon>
        <taxon>Bacteroidota</taxon>
        <taxon>Sphingobacteriia</taxon>
        <taxon>Sphingobacteriales</taxon>
        <taxon>Sphingobacteriaceae</taxon>
        <taxon>Mucilaginibacter</taxon>
    </lineage>
</organism>
<name>A0ABR9XE38_9SPHI</name>
<accession>A0ABR9XE38</accession>
<feature type="chain" id="PRO_5047092375" evidence="1">
    <location>
        <begin position="19"/>
        <end position="312"/>
    </location>
</feature>
<feature type="signal peptide" evidence="1">
    <location>
        <begin position="1"/>
        <end position="18"/>
    </location>
</feature>
<proteinExistence type="predicted"/>
<dbReference type="Gene3D" id="2.120.10.30">
    <property type="entry name" value="TolB, C-terminal domain"/>
    <property type="match status" value="1"/>
</dbReference>
<keyword evidence="3" id="KW-1185">Reference proteome</keyword>
<dbReference type="EMBL" id="JADFFM010000001">
    <property type="protein sequence ID" value="MBE9665323.1"/>
    <property type="molecule type" value="Genomic_DNA"/>
</dbReference>
<evidence type="ECO:0000313" key="3">
    <source>
        <dbReference type="Proteomes" id="UP000632774"/>
    </source>
</evidence>
<dbReference type="InterPro" id="IPR011659">
    <property type="entry name" value="WD40"/>
</dbReference>
<dbReference type="SUPFAM" id="SSF82171">
    <property type="entry name" value="DPP6 N-terminal domain-like"/>
    <property type="match status" value="1"/>
</dbReference>
<gene>
    <name evidence="2" type="ORF">IRJ18_03035</name>
</gene>
<dbReference type="Proteomes" id="UP000632774">
    <property type="component" value="Unassembled WGS sequence"/>
</dbReference>
<dbReference type="InterPro" id="IPR011042">
    <property type="entry name" value="6-blade_b-propeller_TolB-like"/>
</dbReference>